<feature type="compositionally biased region" description="Polar residues" evidence="1">
    <location>
        <begin position="149"/>
        <end position="165"/>
    </location>
</feature>
<sequence length="398" mass="43631">MNFLLKILHNSVEFIRLRRIPEAQQQQTFASSSIPKIASNNNSIKETSNKWSPQQKRISLLKRSPRPATIYSTDIGETTKIQVVASIKNQKVEATEKSSVVLKLTNVVASASNNRCYKPVSASNISNMKQTGSSSKTCSNIPQHLKQLNKNSSKTPENSLKQKQLLQRPDSTKQNLLNQKQLQNLISKDNNMSDSNIQKHILKQTLLQEKIGKTDSSFGSSKLSLNCPNIPQHSFEKKQNNNKKSEAATTTTKLLLLPTSSASTNISEANKKDVVSTLSKTVDNEAQPLNEAKSENHSSSNLKEEKEDPLLFEERVKAVKLRRPAANKQISSTSSSNNASEFCSTVASASTSMAASASDNNIKNVSATDFHASNNASVSLASNLCPSTRRNSTSIKSQ</sequence>
<dbReference type="WBParaSite" id="scaffold5607_cov167.g9764">
    <property type="protein sequence ID" value="scaffold5607_cov167.g9764"/>
    <property type="gene ID" value="scaffold5607_cov167.g9764"/>
</dbReference>
<protein>
    <submittedName>
        <fullName evidence="3">Uncharacterized protein</fullName>
    </submittedName>
</protein>
<feature type="region of interest" description="Disordered" evidence="1">
    <location>
        <begin position="149"/>
        <end position="173"/>
    </location>
</feature>
<feature type="region of interest" description="Disordered" evidence="1">
    <location>
        <begin position="282"/>
        <end position="308"/>
    </location>
</feature>
<feature type="compositionally biased region" description="Basic and acidic residues" evidence="1">
    <location>
        <begin position="292"/>
        <end position="308"/>
    </location>
</feature>
<evidence type="ECO:0000256" key="1">
    <source>
        <dbReference type="SAM" id="MobiDB-lite"/>
    </source>
</evidence>
<dbReference type="Proteomes" id="UP000887561">
    <property type="component" value="Unplaced"/>
</dbReference>
<name>A0A915MYN1_MELJA</name>
<reference evidence="3" key="1">
    <citation type="submission" date="2022-11" db="UniProtKB">
        <authorList>
            <consortium name="WormBaseParasite"/>
        </authorList>
    </citation>
    <scope>IDENTIFICATION</scope>
</reference>
<dbReference type="AlphaFoldDB" id="A0A915MYN1"/>
<proteinExistence type="predicted"/>
<accession>A0A915MYN1</accession>
<evidence type="ECO:0000313" key="3">
    <source>
        <dbReference type="WBParaSite" id="scaffold5607_cov167.g9764"/>
    </source>
</evidence>
<keyword evidence="2" id="KW-1185">Reference proteome</keyword>
<organism evidence="2 3">
    <name type="scientific">Meloidogyne javanica</name>
    <name type="common">Root-knot nematode worm</name>
    <dbReference type="NCBI Taxonomy" id="6303"/>
    <lineage>
        <taxon>Eukaryota</taxon>
        <taxon>Metazoa</taxon>
        <taxon>Ecdysozoa</taxon>
        <taxon>Nematoda</taxon>
        <taxon>Chromadorea</taxon>
        <taxon>Rhabditida</taxon>
        <taxon>Tylenchina</taxon>
        <taxon>Tylenchomorpha</taxon>
        <taxon>Tylenchoidea</taxon>
        <taxon>Meloidogynidae</taxon>
        <taxon>Meloidogyninae</taxon>
        <taxon>Meloidogyne</taxon>
        <taxon>Meloidogyne incognita group</taxon>
    </lineage>
</organism>
<evidence type="ECO:0000313" key="2">
    <source>
        <dbReference type="Proteomes" id="UP000887561"/>
    </source>
</evidence>